<accession>A0A3B7N9M2</accession>
<dbReference type="InterPro" id="IPR011078">
    <property type="entry name" value="PyrdxlP_homeostasis"/>
</dbReference>
<sequence>MAVNIEQYNSIRKELGKEVTLVAVSKTKPVEDIKALYDLGQRDFGENYVQELVEKQLLLPSDIRWHFIGHLQSNKVKYIAPYVHLIHGVDSYKLLLEINKQAAKNQRVIHCLLQVHIAREETKFGFSQAELAEALESLHNSQVAGELQHVQVSGLMGMASFTEDQQHIQNEFIYLKGLFDEYFPARPSELPASNSQSGTAESPGSVPGTSFPTSSPSLPILSMGMSSDYSLAISCGSNMVRVGSLLFGARSKA</sequence>
<dbReference type="HAMAP" id="MF_02087">
    <property type="entry name" value="PLP_homeostasis"/>
    <property type="match status" value="1"/>
</dbReference>
<feature type="domain" description="Alanine racemase N-terminal" evidence="6">
    <location>
        <begin position="7"/>
        <end position="182"/>
    </location>
</feature>
<dbReference type="PROSITE" id="PS01211">
    <property type="entry name" value="UPF0001"/>
    <property type="match status" value="1"/>
</dbReference>
<dbReference type="Gene3D" id="3.20.20.10">
    <property type="entry name" value="Alanine racemase"/>
    <property type="match status" value="1"/>
</dbReference>
<evidence type="ECO:0000259" key="6">
    <source>
        <dbReference type="Pfam" id="PF01168"/>
    </source>
</evidence>
<dbReference type="AlphaFoldDB" id="A0A3B7N9M2"/>
<dbReference type="SUPFAM" id="SSF51419">
    <property type="entry name" value="PLP-binding barrel"/>
    <property type="match status" value="1"/>
</dbReference>
<dbReference type="InterPro" id="IPR029066">
    <property type="entry name" value="PLP-binding_barrel"/>
</dbReference>
<dbReference type="PANTHER" id="PTHR10146:SF14">
    <property type="entry name" value="PYRIDOXAL PHOSPHATE HOMEOSTASIS PROTEIN"/>
    <property type="match status" value="1"/>
</dbReference>
<evidence type="ECO:0000313" key="8">
    <source>
        <dbReference type="Proteomes" id="UP000263900"/>
    </source>
</evidence>
<dbReference type="PIRSF" id="PIRSF004848">
    <property type="entry name" value="YBL036c_PLPDEIII"/>
    <property type="match status" value="1"/>
</dbReference>
<feature type="region of interest" description="Disordered" evidence="5">
    <location>
        <begin position="189"/>
        <end position="213"/>
    </location>
</feature>
<dbReference type="KEGG" id="pseg:D3H65_05120"/>
<keyword evidence="8" id="KW-1185">Reference proteome</keyword>
<name>A0A3B7N9M2_9BACT</name>
<dbReference type="Pfam" id="PF01168">
    <property type="entry name" value="Ala_racemase_N"/>
    <property type="match status" value="1"/>
</dbReference>
<feature type="compositionally biased region" description="Polar residues" evidence="5">
    <location>
        <begin position="191"/>
        <end position="213"/>
    </location>
</feature>
<dbReference type="Proteomes" id="UP000263900">
    <property type="component" value="Chromosome"/>
</dbReference>
<feature type="modified residue" description="N6-(pyridoxal phosphate)lysine" evidence="2 3">
    <location>
        <position position="26"/>
    </location>
</feature>
<dbReference type="EMBL" id="CP032157">
    <property type="protein sequence ID" value="AXY78521.1"/>
    <property type="molecule type" value="Genomic_DNA"/>
</dbReference>
<comment type="cofactor">
    <cofactor evidence="3">
        <name>pyridoxal 5'-phosphate</name>
        <dbReference type="ChEBI" id="CHEBI:597326"/>
    </cofactor>
</comment>
<keyword evidence="1 2" id="KW-0663">Pyridoxal phosphate</keyword>
<dbReference type="CDD" id="cd00635">
    <property type="entry name" value="PLPDE_III_YBL036c_like"/>
    <property type="match status" value="1"/>
</dbReference>
<dbReference type="InterPro" id="IPR001608">
    <property type="entry name" value="Ala_racemase_N"/>
</dbReference>
<dbReference type="NCBIfam" id="TIGR00044">
    <property type="entry name" value="YggS family pyridoxal phosphate-dependent enzyme"/>
    <property type="match status" value="1"/>
</dbReference>
<organism evidence="7 8">
    <name type="scientific">Paraflavitalea soli</name>
    <dbReference type="NCBI Taxonomy" id="2315862"/>
    <lineage>
        <taxon>Bacteria</taxon>
        <taxon>Pseudomonadati</taxon>
        <taxon>Bacteroidota</taxon>
        <taxon>Chitinophagia</taxon>
        <taxon>Chitinophagales</taxon>
        <taxon>Chitinophagaceae</taxon>
        <taxon>Paraflavitalea</taxon>
    </lineage>
</organism>
<evidence type="ECO:0000256" key="2">
    <source>
        <dbReference type="HAMAP-Rule" id="MF_02087"/>
    </source>
</evidence>
<dbReference type="PANTHER" id="PTHR10146">
    <property type="entry name" value="PROLINE SYNTHETASE CO-TRANSCRIBED BACTERIAL HOMOLOG PROTEIN"/>
    <property type="match status" value="1"/>
</dbReference>
<dbReference type="GO" id="GO:0030170">
    <property type="term" value="F:pyridoxal phosphate binding"/>
    <property type="evidence" value="ECO:0007669"/>
    <property type="project" value="UniProtKB-UniRule"/>
</dbReference>
<evidence type="ECO:0000256" key="3">
    <source>
        <dbReference type="PIRSR" id="PIRSR004848-1"/>
    </source>
</evidence>
<comment type="function">
    <text evidence="2">Pyridoxal 5'-phosphate (PLP)-binding protein, which is involved in PLP homeostasis.</text>
</comment>
<reference evidence="7 8" key="1">
    <citation type="submission" date="2018-09" db="EMBL/GenBank/DDBJ databases">
        <title>Genome sequencing of strain 6GH32-13.</title>
        <authorList>
            <person name="Weon H.-Y."/>
            <person name="Heo J."/>
            <person name="Kwon S.-W."/>
        </authorList>
    </citation>
    <scope>NUCLEOTIDE SEQUENCE [LARGE SCALE GENOMIC DNA]</scope>
    <source>
        <strain evidence="7 8">5GH32-13</strain>
    </source>
</reference>
<proteinExistence type="inferred from homology"/>
<evidence type="ECO:0000313" key="7">
    <source>
        <dbReference type="EMBL" id="AXY78521.1"/>
    </source>
</evidence>
<dbReference type="RefSeq" id="WP_119054393.1">
    <property type="nucleotide sequence ID" value="NZ_CP032157.1"/>
</dbReference>
<comment type="similarity">
    <text evidence="2 4">Belongs to the pyridoxal phosphate-binding protein YggS/PROSC family.</text>
</comment>
<dbReference type="OrthoDB" id="9804072at2"/>
<gene>
    <name evidence="7" type="ORF">D3H65_05120</name>
</gene>
<protein>
    <recommendedName>
        <fullName evidence="2">Pyridoxal phosphate homeostasis protein</fullName>
        <shortName evidence="2">PLP homeostasis protein</shortName>
    </recommendedName>
</protein>
<evidence type="ECO:0000256" key="4">
    <source>
        <dbReference type="RuleBase" id="RU004514"/>
    </source>
</evidence>
<evidence type="ECO:0000256" key="5">
    <source>
        <dbReference type="SAM" id="MobiDB-lite"/>
    </source>
</evidence>
<evidence type="ECO:0000256" key="1">
    <source>
        <dbReference type="ARBA" id="ARBA00022898"/>
    </source>
</evidence>